<dbReference type="Proteomes" id="UP000799437">
    <property type="component" value="Unassembled WGS sequence"/>
</dbReference>
<dbReference type="GeneID" id="54480263"/>
<gene>
    <name evidence="2" type="ORF">EJ05DRAFT_138260</name>
</gene>
<dbReference type="OrthoDB" id="425602at2759"/>
<feature type="region of interest" description="Disordered" evidence="1">
    <location>
        <begin position="24"/>
        <end position="136"/>
    </location>
</feature>
<protein>
    <recommendedName>
        <fullName evidence="4">Thymidylate kinase</fullName>
    </recommendedName>
</protein>
<proteinExistence type="predicted"/>
<feature type="compositionally biased region" description="Polar residues" evidence="1">
    <location>
        <begin position="24"/>
        <end position="45"/>
    </location>
</feature>
<reference evidence="2" key="1">
    <citation type="journal article" date="2020" name="Stud. Mycol.">
        <title>101 Dothideomycetes genomes: a test case for predicting lifestyles and emergence of pathogens.</title>
        <authorList>
            <person name="Haridas S."/>
            <person name="Albert R."/>
            <person name="Binder M."/>
            <person name="Bloem J."/>
            <person name="Labutti K."/>
            <person name="Salamov A."/>
            <person name="Andreopoulos B."/>
            <person name="Baker S."/>
            <person name="Barry K."/>
            <person name="Bills G."/>
            <person name="Bluhm B."/>
            <person name="Cannon C."/>
            <person name="Castanera R."/>
            <person name="Culley D."/>
            <person name="Daum C."/>
            <person name="Ezra D."/>
            <person name="Gonzalez J."/>
            <person name="Henrissat B."/>
            <person name="Kuo A."/>
            <person name="Liang C."/>
            <person name="Lipzen A."/>
            <person name="Lutzoni F."/>
            <person name="Magnuson J."/>
            <person name="Mondo S."/>
            <person name="Nolan M."/>
            <person name="Ohm R."/>
            <person name="Pangilinan J."/>
            <person name="Park H.-J."/>
            <person name="Ramirez L."/>
            <person name="Alfaro M."/>
            <person name="Sun H."/>
            <person name="Tritt A."/>
            <person name="Yoshinaga Y."/>
            <person name="Zwiers L.-H."/>
            <person name="Turgeon B."/>
            <person name="Goodwin S."/>
            <person name="Spatafora J."/>
            <person name="Crous P."/>
            <person name="Grigoriev I."/>
        </authorList>
    </citation>
    <scope>NUCLEOTIDE SEQUENCE</scope>
    <source>
        <strain evidence="2">CBS 121739</strain>
    </source>
</reference>
<feature type="region of interest" description="Disordered" evidence="1">
    <location>
        <begin position="343"/>
        <end position="372"/>
    </location>
</feature>
<organism evidence="2 3">
    <name type="scientific">Pseudovirgaria hyperparasitica</name>
    <dbReference type="NCBI Taxonomy" id="470096"/>
    <lineage>
        <taxon>Eukaryota</taxon>
        <taxon>Fungi</taxon>
        <taxon>Dikarya</taxon>
        <taxon>Ascomycota</taxon>
        <taxon>Pezizomycotina</taxon>
        <taxon>Dothideomycetes</taxon>
        <taxon>Dothideomycetes incertae sedis</taxon>
        <taxon>Acrospermales</taxon>
        <taxon>Acrospermaceae</taxon>
        <taxon>Pseudovirgaria</taxon>
    </lineage>
</organism>
<keyword evidence="3" id="KW-1185">Reference proteome</keyword>
<feature type="compositionally biased region" description="Polar residues" evidence="1">
    <location>
        <begin position="83"/>
        <end position="129"/>
    </location>
</feature>
<evidence type="ECO:0000313" key="3">
    <source>
        <dbReference type="Proteomes" id="UP000799437"/>
    </source>
</evidence>
<evidence type="ECO:0000313" key="2">
    <source>
        <dbReference type="EMBL" id="KAF2754928.1"/>
    </source>
</evidence>
<dbReference type="RefSeq" id="XP_033597379.1">
    <property type="nucleotide sequence ID" value="XM_033739209.1"/>
</dbReference>
<name>A0A6A6VW60_9PEZI</name>
<feature type="compositionally biased region" description="Basic and acidic residues" evidence="1">
    <location>
        <begin position="346"/>
        <end position="358"/>
    </location>
</feature>
<evidence type="ECO:0000256" key="1">
    <source>
        <dbReference type="SAM" id="MobiDB-lite"/>
    </source>
</evidence>
<evidence type="ECO:0008006" key="4">
    <source>
        <dbReference type="Google" id="ProtNLM"/>
    </source>
</evidence>
<sequence>MATLQPRQPFASLDSPRLHSLASAKNRQNAVTASLKSGKVTLSPSTKRRCPTQFEDDLDSENIDPSIFNSPSKRSKAYGGTPQKVSKFSLTTVPSSARSAPSQFKSSMARNAVSSPVTANTTPISQSRGSPKHKRVGLLSRRKTGGSPFHRVDPPSFGRKAQSGLPFSLDAALSGSIPTYTPKAAPEPKPIVDEPMPKSWFFEIHEDTAEEEATNMMEHSACVLDISSDDDCETRLQKEAKDRGKENIPPPDFIASVTAASSTRTSSEFNPNTPAQDPFTAKVPAKERFASVDAMNEDRRALGDLPAADYYGPGLDAQSYVIVNAPKPSRLSKEFKDFDFYSPASKKNEPVEKEKKDIPIWTEDAQAEPTPVVTQSRILADELFEEEPAPIEKDFVIV</sequence>
<dbReference type="EMBL" id="ML996579">
    <property type="protein sequence ID" value="KAF2754928.1"/>
    <property type="molecule type" value="Genomic_DNA"/>
</dbReference>
<accession>A0A6A6VW60</accession>
<dbReference type="AlphaFoldDB" id="A0A6A6VW60"/>